<dbReference type="EMBL" id="QFQP01000004">
    <property type="protein sequence ID" value="PZR16011.1"/>
    <property type="molecule type" value="Genomic_DNA"/>
</dbReference>
<dbReference type="NCBIfam" id="TIGR00004">
    <property type="entry name" value="Rid family detoxifying hydrolase"/>
    <property type="match status" value="1"/>
</dbReference>
<dbReference type="CDD" id="cd00448">
    <property type="entry name" value="YjgF_YER057c_UK114_family"/>
    <property type="match status" value="1"/>
</dbReference>
<sequence>MSRDVIQTEAAPRAIGPYSQAIAATGRTVFLSGQIPLDPASMQMVGGDDVVAQTEQVMKNLEAVLKAAGCTFEHVARVGIFLTDLNDFAKVNEVYGRFFPKNPPARATVQVSALPRGAKVEIDCIAVQ</sequence>
<protein>
    <submittedName>
        <fullName evidence="2">Reactive intermediate/imine deaminase</fullName>
    </submittedName>
</protein>
<dbReference type="GO" id="GO:0019239">
    <property type="term" value="F:deaminase activity"/>
    <property type="evidence" value="ECO:0007669"/>
    <property type="project" value="TreeGrafter"/>
</dbReference>
<dbReference type="Gene3D" id="3.30.1330.40">
    <property type="entry name" value="RutC-like"/>
    <property type="match status" value="1"/>
</dbReference>
<dbReference type="InterPro" id="IPR035959">
    <property type="entry name" value="RutC-like_sf"/>
</dbReference>
<dbReference type="PROSITE" id="PS01094">
    <property type="entry name" value="UPF0076"/>
    <property type="match status" value="1"/>
</dbReference>
<proteinExistence type="inferred from homology"/>
<dbReference type="GO" id="GO:0005829">
    <property type="term" value="C:cytosol"/>
    <property type="evidence" value="ECO:0007669"/>
    <property type="project" value="TreeGrafter"/>
</dbReference>
<dbReference type="AlphaFoldDB" id="A0A2W5VZ58"/>
<gene>
    <name evidence="2" type="ORF">DI536_06845</name>
</gene>
<evidence type="ECO:0000313" key="2">
    <source>
        <dbReference type="EMBL" id="PZR16011.1"/>
    </source>
</evidence>
<dbReference type="SUPFAM" id="SSF55298">
    <property type="entry name" value="YjgF-like"/>
    <property type="match status" value="1"/>
</dbReference>
<dbReference type="InterPro" id="IPR006056">
    <property type="entry name" value="RidA"/>
</dbReference>
<dbReference type="Pfam" id="PF01042">
    <property type="entry name" value="Ribonuc_L-PSP"/>
    <property type="match status" value="1"/>
</dbReference>
<dbReference type="Proteomes" id="UP000249061">
    <property type="component" value="Unassembled WGS sequence"/>
</dbReference>
<comment type="caution">
    <text evidence="2">The sequence shown here is derived from an EMBL/GenBank/DDBJ whole genome shotgun (WGS) entry which is preliminary data.</text>
</comment>
<dbReference type="PANTHER" id="PTHR11803">
    <property type="entry name" value="2-IMINOBUTANOATE/2-IMINOPROPANOATE DEAMINASE RIDA"/>
    <property type="match status" value="1"/>
</dbReference>
<evidence type="ECO:0000256" key="1">
    <source>
        <dbReference type="ARBA" id="ARBA00010552"/>
    </source>
</evidence>
<reference evidence="2 3" key="1">
    <citation type="submission" date="2017-08" db="EMBL/GenBank/DDBJ databases">
        <title>Infants hospitalized years apart are colonized by the same room-sourced microbial strains.</title>
        <authorList>
            <person name="Brooks B."/>
            <person name="Olm M.R."/>
            <person name="Firek B.A."/>
            <person name="Baker R."/>
            <person name="Thomas B.C."/>
            <person name="Morowitz M.J."/>
            <person name="Banfield J.F."/>
        </authorList>
    </citation>
    <scope>NUCLEOTIDE SEQUENCE [LARGE SCALE GENOMIC DNA]</scope>
    <source>
        <strain evidence="2">S2_003_000_R2_14</strain>
    </source>
</reference>
<dbReference type="PANTHER" id="PTHR11803:SF39">
    <property type="entry name" value="2-IMINOBUTANOATE_2-IMINOPROPANOATE DEAMINASE"/>
    <property type="match status" value="1"/>
</dbReference>
<dbReference type="InterPro" id="IPR019897">
    <property type="entry name" value="RidA_CS"/>
</dbReference>
<dbReference type="InterPro" id="IPR006175">
    <property type="entry name" value="YjgF/YER057c/UK114"/>
</dbReference>
<organism evidence="2 3">
    <name type="scientific">Archangium gephyra</name>
    <dbReference type="NCBI Taxonomy" id="48"/>
    <lineage>
        <taxon>Bacteria</taxon>
        <taxon>Pseudomonadati</taxon>
        <taxon>Myxococcota</taxon>
        <taxon>Myxococcia</taxon>
        <taxon>Myxococcales</taxon>
        <taxon>Cystobacterineae</taxon>
        <taxon>Archangiaceae</taxon>
        <taxon>Archangium</taxon>
    </lineage>
</organism>
<accession>A0A2W5VZ58</accession>
<name>A0A2W5VZ58_9BACT</name>
<dbReference type="FunFam" id="3.30.1330.40:FF:000001">
    <property type="entry name" value="L-PSP family endoribonuclease"/>
    <property type="match status" value="1"/>
</dbReference>
<evidence type="ECO:0000313" key="3">
    <source>
        <dbReference type="Proteomes" id="UP000249061"/>
    </source>
</evidence>
<comment type="similarity">
    <text evidence="1">Belongs to the RutC family.</text>
</comment>